<feature type="transmembrane region" description="Helical" evidence="7">
    <location>
        <begin position="235"/>
        <end position="257"/>
    </location>
</feature>
<evidence type="ECO:0000259" key="8">
    <source>
        <dbReference type="PROSITE" id="PS50928"/>
    </source>
</evidence>
<evidence type="ECO:0000256" key="3">
    <source>
        <dbReference type="ARBA" id="ARBA00022475"/>
    </source>
</evidence>
<dbReference type="GO" id="GO:0071916">
    <property type="term" value="F:dipeptide transmembrane transporter activity"/>
    <property type="evidence" value="ECO:0007669"/>
    <property type="project" value="TreeGrafter"/>
</dbReference>
<accession>A0A9D2LWJ1</accession>
<evidence type="ECO:0000313" key="10">
    <source>
        <dbReference type="Proteomes" id="UP000824214"/>
    </source>
</evidence>
<feature type="transmembrane region" description="Helical" evidence="7">
    <location>
        <begin position="285"/>
        <end position="307"/>
    </location>
</feature>
<gene>
    <name evidence="9" type="ORF">H9942_00020</name>
</gene>
<keyword evidence="5 7" id="KW-1133">Transmembrane helix</keyword>
<comment type="caution">
    <text evidence="9">The sequence shown here is derived from an EMBL/GenBank/DDBJ whole genome shotgun (WGS) entry which is preliminary data.</text>
</comment>
<feature type="transmembrane region" description="Helical" evidence="7">
    <location>
        <begin position="181"/>
        <end position="200"/>
    </location>
</feature>
<evidence type="ECO:0000313" key="9">
    <source>
        <dbReference type="EMBL" id="HJB36436.1"/>
    </source>
</evidence>
<dbReference type="PANTHER" id="PTHR43163:SF6">
    <property type="entry name" value="DIPEPTIDE TRANSPORT SYSTEM PERMEASE PROTEIN DPPB-RELATED"/>
    <property type="match status" value="1"/>
</dbReference>
<dbReference type="CDD" id="cd06261">
    <property type="entry name" value="TM_PBP2"/>
    <property type="match status" value="1"/>
</dbReference>
<dbReference type="GO" id="GO:0005886">
    <property type="term" value="C:plasma membrane"/>
    <property type="evidence" value="ECO:0007669"/>
    <property type="project" value="UniProtKB-SubCell"/>
</dbReference>
<keyword evidence="2 7" id="KW-0813">Transport</keyword>
<dbReference type="SUPFAM" id="SSF161098">
    <property type="entry name" value="MetI-like"/>
    <property type="match status" value="1"/>
</dbReference>
<reference evidence="9" key="1">
    <citation type="journal article" date="2021" name="PeerJ">
        <title>Extensive microbial diversity within the chicken gut microbiome revealed by metagenomics and culture.</title>
        <authorList>
            <person name="Gilroy R."/>
            <person name="Ravi A."/>
            <person name="Getino M."/>
            <person name="Pursley I."/>
            <person name="Horton D.L."/>
            <person name="Alikhan N.F."/>
            <person name="Baker D."/>
            <person name="Gharbi K."/>
            <person name="Hall N."/>
            <person name="Watson M."/>
            <person name="Adriaenssens E.M."/>
            <person name="Foster-Nyarko E."/>
            <person name="Jarju S."/>
            <person name="Secka A."/>
            <person name="Antonio M."/>
            <person name="Oren A."/>
            <person name="Chaudhuri R.R."/>
            <person name="La Ragione R."/>
            <person name="Hildebrand F."/>
            <person name="Pallen M.J."/>
        </authorList>
    </citation>
    <scope>NUCLEOTIDE SEQUENCE</scope>
    <source>
        <strain evidence="9">ChiBcolR8-3208</strain>
    </source>
</reference>
<evidence type="ECO:0000256" key="4">
    <source>
        <dbReference type="ARBA" id="ARBA00022692"/>
    </source>
</evidence>
<dbReference type="EMBL" id="DWXZ01000001">
    <property type="protein sequence ID" value="HJB36436.1"/>
    <property type="molecule type" value="Genomic_DNA"/>
</dbReference>
<sequence>MAYYYIRKVAGFLVTLFLVSILTFAVFQILPGDPALVILGVDADPMQIEQLHQEMGIDQPIHIRFLSWIGGVLQGDLGTSYRYHQPVSDLIGNAFGVTTQLAVFSLVLTAVVGIPVGIWLAHHSKKPYALPVSLLSQLGLSVPAFCFSVLLINIFSVQLKWLPSMGYTPFTQDPIACLKSLTLPSVAIAFGSAAVLIRYVKVSVMEQERQDYVKTAQSKGVPSKKILRGHVLRNSLIPVLTIFGMTITDVLGGSIIIENVFSLPGIGRLISSSINSRDLPLIQGLVLYLAMIVVLCNFVVDVLYSVIDPRIRLK</sequence>
<keyword evidence="3" id="KW-1003">Cell membrane</keyword>
<evidence type="ECO:0000256" key="1">
    <source>
        <dbReference type="ARBA" id="ARBA00004651"/>
    </source>
</evidence>
<keyword evidence="6 7" id="KW-0472">Membrane</keyword>
<proteinExistence type="inferred from homology"/>
<dbReference type="InterPro" id="IPR035906">
    <property type="entry name" value="MetI-like_sf"/>
</dbReference>
<protein>
    <submittedName>
        <fullName evidence="9">ABC transporter permease</fullName>
    </submittedName>
</protein>
<evidence type="ECO:0000256" key="6">
    <source>
        <dbReference type="ARBA" id="ARBA00023136"/>
    </source>
</evidence>
<dbReference type="InterPro" id="IPR045621">
    <property type="entry name" value="BPD_transp_1_N"/>
</dbReference>
<name>A0A9D2LWJ1_9FIRM</name>
<reference evidence="9" key="2">
    <citation type="submission" date="2021-04" db="EMBL/GenBank/DDBJ databases">
        <authorList>
            <person name="Gilroy R."/>
        </authorList>
    </citation>
    <scope>NUCLEOTIDE SEQUENCE</scope>
    <source>
        <strain evidence="9">ChiBcolR8-3208</strain>
    </source>
</reference>
<feature type="transmembrane region" description="Helical" evidence="7">
    <location>
        <begin position="12"/>
        <end position="30"/>
    </location>
</feature>
<comment type="subcellular location">
    <subcellularLocation>
        <location evidence="1 7">Cell membrane</location>
        <topology evidence="1 7">Multi-pass membrane protein</topology>
    </subcellularLocation>
</comment>
<evidence type="ECO:0000256" key="7">
    <source>
        <dbReference type="RuleBase" id="RU363032"/>
    </source>
</evidence>
<evidence type="ECO:0000256" key="5">
    <source>
        <dbReference type="ARBA" id="ARBA00022989"/>
    </source>
</evidence>
<feature type="transmembrane region" description="Helical" evidence="7">
    <location>
        <begin position="142"/>
        <end position="161"/>
    </location>
</feature>
<dbReference type="Proteomes" id="UP000824214">
    <property type="component" value="Unassembled WGS sequence"/>
</dbReference>
<dbReference type="InterPro" id="IPR000515">
    <property type="entry name" value="MetI-like"/>
</dbReference>
<dbReference type="Gene3D" id="1.10.3720.10">
    <property type="entry name" value="MetI-like"/>
    <property type="match status" value="1"/>
</dbReference>
<dbReference type="AlphaFoldDB" id="A0A9D2LWJ1"/>
<organism evidence="9 10">
    <name type="scientific">Candidatus Acutalibacter ornithocaccae</name>
    <dbReference type="NCBI Taxonomy" id="2838416"/>
    <lineage>
        <taxon>Bacteria</taxon>
        <taxon>Bacillati</taxon>
        <taxon>Bacillota</taxon>
        <taxon>Clostridia</taxon>
        <taxon>Eubacteriales</taxon>
        <taxon>Acutalibacteraceae</taxon>
        <taxon>Acutalibacter</taxon>
    </lineage>
</organism>
<dbReference type="Pfam" id="PF19300">
    <property type="entry name" value="BPD_transp_1_N"/>
    <property type="match status" value="1"/>
</dbReference>
<comment type="similarity">
    <text evidence="7">Belongs to the binding-protein-dependent transport system permease family.</text>
</comment>
<feature type="domain" description="ABC transmembrane type-1" evidence="8">
    <location>
        <begin position="95"/>
        <end position="304"/>
    </location>
</feature>
<evidence type="ECO:0000256" key="2">
    <source>
        <dbReference type="ARBA" id="ARBA00022448"/>
    </source>
</evidence>
<keyword evidence="4 7" id="KW-0812">Transmembrane</keyword>
<dbReference type="Pfam" id="PF00528">
    <property type="entry name" value="BPD_transp_1"/>
    <property type="match status" value="1"/>
</dbReference>
<feature type="transmembrane region" description="Helical" evidence="7">
    <location>
        <begin position="101"/>
        <end position="121"/>
    </location>
</feature>
<dbReference type="PROSITE" id="PS50928">
    <property type="entry name" value="ABC_TM1"/>
    <property type="match status" value="1"/>
</dbReference>
<dbReference type="PANTHER" id="PTHR43163">
    <property type="entry name" value="DIPEPTIDE TRANSPORT SYSTEM PERMEASE PROTEIN DPPB-RELATED"/>
    <property type="match status" value="1"/>
</dbReference>